<dbReference type="Gene3D" id="1.20.1540.10">
    <property type="entry name" value="Rhomboid-like"/>
    <property type="match status" value="1"/>
</dbReference>
<keyword evidence="8" id="KW-1185">Reference proteome</keyword>
<reference evidence="7 8" key="1">
    <citation type="submission" date="2020-08" db="EMBL/GenBank/DDBJ databases">
        <title>Genome public.</title>
        <authorList>
            <person name="Liu C."/>
            <person name="Sun Q."/>
        </authorList>
    </citation>
    <scope>NUCLEOTIDE SEQUENCE [LARGE SCALE GENOMIC DNA]</scope>
    <source>
        <strain evidence="7 8">NSJ-10</strain>
    </source>
</reference>
<evidence type="ECO:0000313" key="7">
    <source>
        <dbReference type="EMBL" id="MBC5662625.1"/>
    </source>
</evidence>
<sequence length="187" mass="20311">MRKLKITFNAPVTLGFVFICFVVTLLGVLTGGGSTRLLFMTYHSSLTNPLTYLRFFTHVFGHAGWSHFIGNASYLLLLGPMLEEKYGSKEMLEVIGVTALATGIVNYIFFWNVALCGASGVVFAFIVLASFTGFRAGEIPLSFILVAIIFIGQQVYEGIAVQDNISNMAHIVGGIVGAVVGYNLNRK</sequence>
<keyword evidence="7" id="KW-0378">Hydrolase</keyword>
<evidence type="ECO:0000313" key="8">
    <source>
        <dbReference type="Proteomes" id="UP000615234"/>
    </source>
</evidence>
<dbReference type="Pfam" id="PF01694">
    <property type="entry name" value="Rhomboid"/>
    <property type="match status" value="1"/>
</dbReference>
<evidence type="ECO:0000256" key="5">
    <source>
        <dbReference type="SAM" id="Phobius"/>
    </source>
</evidence>
<feature type="domain" description="Peptidase S54 rhomboid" evidence="6">
    <location>
        <begin position="52"/>
        <end position="184"/>
    </location>
</feature>
<name>A0A8I0AID9_9FIRM</name>
<dbReference type="GO" id="GO:0004252">
    <property type="term" value="F:serine-type endopeptidase activity"/>
    <property type="evidence" value="ECO:0007669"/>
    <property type="project" value="InterPro"/>
</dbReference>
<dbReference type="EMBL" id="JACOOX010000003">
    <property type="protein sequence ID" value="MBC5662625.1"/>
    <property type="molecule type" value="Genomic_DNA"/>
</dbReference>
<keyword evidence="4 5" id="KW-0472">Membrane</keyword>
<keyword evidence="2 5" id="KW-0812">Transmembrane</keyword>
<organism evidence="7 8">
    <name type="scientific">Coprococcus hominis</name>
    <name type="common">ex Liu et al. 2022</name>
    <dbReference type="NCBI Taxonomy" id="2763039"/>
    <lineage>
        <taxon>Bacteria</taxon>
        <taxon>Bacillati</taxon>
        <taxon>Bacillota</taxon>
        <taxon>Clostridia</taxon>
        <taxon>Lachnospirales</taxon>
        <taxon>Lachnospiraceae</taxon>
        <taxon>Coprococcus</taxon>
    </lineage>
</organism>
<keyword evidence="3 5" id="KW-1133">Transmembrane helix</keyword>
<feature type="transmembrane region" description="Helical" evidence="5">
    <location>
        <begin position="117"/>
        <end position="134"/>
    </location>
</feature>
<dbReference type="RefSeq" id="WP_117807660.1">
    <property type="nucleotide sequence ID" value="NZ_JACOOX010000003.1"/>
</dbReference>
<protein>
    <submittedName>
        <fullName evidence="7">Rhomboid family intramembrane serine protease</fullName>
    </submittedName>
</protein>
<dbReference type="GO" id="GO:0016020">
    <property type="term" value="C:membrane"/>
    <property type="evidence" value="ECO:0007669"/>
    <property type="project" value="UniProtKB-SubCell"/>
</dbReference>
<proteinExistence type="predicted"/>
<dbReference type="AlphaFoldDB" id="A0A8I0AID9"/>
<dbReference type="InterPro" id="IPR035952">
    <property type="entry name" value="Rhomboid-like_sf"/>
</dbReference>
<comment type="caution">
    <text evidence="7">The sequence shown here is derived from an EMBL/GenBank/DDBJ whole genome shotgun (WGS) entry which is preliminary data.</text>
</comment>
<comment type="subcellular location">
    <subcellularLocation>
        <location evidence="1">Membrane</location>
        <topology evidence="1">Multi-pass membrane protein</topology>
    </subcellularLocation>
</comment>
<evidence type="ECO:0000259" key="6">
    <source>
        <dbReference type="Pfam" id="PF01694"/>
    </source>
</evidence>
<evidence type="ECO:0000256" key="4">
    <source>
        <dbReference type="ARBA" id="ARBA00023136"/>
    </source>
</evidence>
<gene>
    <name evidence="7" type="ORF">H8S09_06900</name>
</gene>
<evidence type="ECO:0000256" key="1">
    <source>
        <dbReference type="ARBA" id="ARBA00004141"/>
    </source>
</evidence>
<dbReference type="InterPro" id="IPR022764">
    <property type="entry name" value="Peptidase_S54_rhomboid_dom"/>
</dbReference>
<dbReference type="PANTHER" id="PTHR43066">
    <property type="entry name" value="RHOMBOID-RELATED PROTEIN"/>
    <property type="match status" value="1"/>
</dbReference>
<keyword evidence="7" id="KW-0645">Protease</keyword>
<dbReference type="GO" id="GO:0006508">
    <property type="term" value="P:proteolysis"/>
    <property type="evidence" value="ECO:0007669"/>
    <property type="project" value="UniProtKB-KW"/>
</dbReference>
<evidence type="ECO:0000256" key="2">
    <source>
        <dbReference type="ARBA" id="ARBA00022692"/>
    </source>
</evidence>
<dbReference type="SUPFAM" id="SSF144091">
    <property type="entry name" value="Rhomboid-like"/>
    <property type="match status" value="1"/>
</dbReference>
<feature type="transmembrane region" description="Helical" evidence="5">
    <location>
        <begin position="12"/>
        <end position="39"/>
    </location>
</feature>
<dbReference type="Proteomes" id="UP000615234">
    <property type="component" value="Unassembled WGS sequence"/>
</dbReference>
<accession>A0A8I0AID9</accession>
<feature type="transmembrane region" description="Helical" evidence="5">
    <location>
        <begin position="141"/>
        <end position="159"/>
    </location>
</feature>
<evidence type="ECO:0000256" key="3">
    <source>
        <dbReference type="ARBA" id="ARBA00022989"/>
    </source>
</evidence>
<feature type="transmembrane region" description="Helical" evidence="5">
    <location>
        <begin position="59"/>
        <end position="79"/>
    </location>
</feature>